<dbReference type="PROSITE" id="PS00122">
    <property type="entry name" value="CARBOXYLESTERASE_B_1"/>
    <property type="match status" value="1"/>
</dbReference>
<proteinExistence type="inferred from homology"/>
<evidence type="ECO:0000256" key="1">
    <source>
        <dbReference type="ARBA" id="ARBA00005964"/>
    </source>
</evidence>
<evidence type="ECO:0000256" key="6">
    <source>
        <dbReference type="RuleBase" id="RU361235"/>
    </source>
</evidence>
<name>A0A9N9TWS0_PHYSR</name>
<dbReference type="Proteomes" id="UP001153712">
    <property type="component" value="Chromosome 6"/>
</dbReference>
<dbReference type="PANTHER" id="PTHR43142">
    <property type="entry name" value="CARBOXYLIC ESTER HYDROLASE"/>
    <property type="match status" value="1"/>
</dbReference>
<evidence type="ECO:0000256" key="2">
    <source>
        <dbReference type="ARBA" id="ARBA00022487"/>
    </source>
</evidence>
<dbReference type="InterPro" id="IPR002018">
    <property type="entry name" value="CarbesteraseB"/>
</dbReference>
<keyword evidence="3 6" id="KW-0378">Hydrolase</keyword>
<dbReference type="EMBL" id="OU900099">
    <property type="protein sequence ID" value="CAG9862782.1"/>
    <property type="molecule type" value="Genomic_DNA"/>
</dbReference>
<dbReference type="GO" id="GO:0052689">
    <property type="term" value="F:carboxylic ester hydrolase activity"/>
    <property type="evidence" value="ECO:0007669"/>
    <property type="project" value="UniProtKB-KW"/>
</dbReference>
<dbReference type="EC" id="3.1.1.-" evidence="6"/>
<keyword evidence="9" id="KW-1185">Reference proteome</keyword>
<evidence type="ECO:0000313" key="9">
    <source>
        <dbReference type="Proteomes" id="UP001153712"/>
    </source>
</evidence>
<keyword evidence="2" id="KW-0719">Serine esterase</keyword>
<dbReference type="InterPro" id="IPR019826">
    <property type="entry name" value="Carboxylesterase_B_AS"/>
</dbReference>
<dbReference type="OrthoDB" id="19653at2759"/>
<reference evidence="8" key="1">
    <citation type="submission" date="2022-01" db="EMBL/GenBank/DDBJ databases">
        <authorList>
            <person name="King R."/>
        </authorList>
    </citation>
    <scope>NUCLEOTIDE SEQUENCE</scope>
</reference>
<keyword evidence="4" id="KW-1015">Disulfide bond</keyword>
<dbReference type="Pfam" id="PF00135">
    <property type="entry name" value="COesterase"/>
    <property type="match status" value="1"/>
</dbReference>
<evidence type="ECO:0000256" key="5">
    <source>
        <dbReference type="ARBA" id="ARBA00023180"/>
    </source>
</evidence>
<feature type="domain" description="Carboxylesterase type B" evidence="7">
    <location>
        <begin position="4"/>
        <end position="515"/>
    </location>
</feature>
<evidence type="ECO:0000256" key="3">
    <source>
        <dbReference type="ARBA" id="ARBA00022801"/>
    </source>
</evidence>
<gene>
    <name evidence="8" type="ORF">PHYEVI_LOCUS9088</name>
</gene>
<evidence type="ECO:0000313" key="8">
    <source>
        <dbReference type="EMBL" id="CAG9862782.1"/>
    </source>
</evidence>
<dbReference type="AlphaFoldDB" id="A0A9N9TWS0"/>
<protein>
    <recommendedName>
        <fullName evidence="6">Carboxylic ester hydrolase</fullName>
        <ecNumber evidence="6">3.1.1.-</ecNumber>
    </recommendedName>
</protein>
<organism evidence="8 9">
    <name type="scientific">Phyllotreta striolata</name>
    <name type="common">Striped flea beetle</name>
    <name type="synonym">Crioceris striolata</name>
    <dbReference type="NCBI Taxonomy" id="444603"/>
    <lineage>
        <taxon>Eukaryota</taxon>
        <taxon>Metazoa</taxon>
        <taxon>Ecdysozoa</taxon>
        <taxon>Arthropoda</taxon>
        <taxon>Hexapoda</taxon>
        <taxon>Insecta</taxon>
        <taxon>Pterygota</taxon>
        <taxon>Neoptera</taxon>
        <taxon>Endopterygota</taxon>
        <taxon>Coleoptera</taxon>
        <taxon>Polyphaga</taxon>
        <taxon>Cucujiformia</taxon>
        <taxon>Chrysomeloidea</taxon>
        <taxon>Chrysomelidae</taxon>
        <taxon>Galerucinae</taxon>
        <taxon>Alticini</taxon>
        <taxon>Phyllotreta</taxon>
    </lineage>
</organism>
<dbReference type="InterPro" id="IPR029058">
    <property type="entry name" value="AB_hydrolase_fold"/>
</dbReference>
<evidence type="ECO:0000259" key="7">
    <source>
        <dbReference type="Pfam" id="PF00135"/>
    </source>
</evidence>
<dbReference type="Gene3D" id="3.40.50.1820">
    <property type="entry name" value="alpha/beta hydrolase"/>
    <property type="match status" value="1"/>
</dbReference>
<dbReference type="PANTHER" id="PTHR43142:SF1">
    <property type="entry name" value="CARBOXYLIC ESTER HYDROLASE"/>
    <property type="match status" value="1"/>
</dbReference>
<accession>A0A9N9TWS0</accession>
<keyword evidence="5" id="KW-0325">Glycoprotein</keyword>
<evidence type="ECO:0000256" key="4">
    <source>
        <dbReference type="ARBA" id="ARBA00023157"/>
    </source>
</evidence>
<sequence>MEGPVVETIEGQLRGCVRKNLDGEEFYCFLGVPYAQPPIGNLRFKDPQPLKPWTGIKDATKEGQRFYQKDNMAMSKTVCGTEDGLHLNVFTKKPIPTGSKNPVMVWIHGGGFKEGRNNTDIYGPEFLMLENVVLVTINYRLGILGSLKLNDPSLEVHGNTNLKDQVAALEWVRRNIGKFGGDAENVTIFGESAGGASVHYLTLSPVAEGLFHKAIMQSGVVLNRWAYCHESYLEELKMAAGKSDASEADFLAYLRELTVEEVFELQEKIDVPIKGQFSPIQERPHPAAFLTKNPLHLVLHEHNNKVPILMGYCSNEFLIGKALQQMAEQEKQGELQKLFSMEFVLSNLLHDVETSIVEKFIERMKKIYGESEADQYQFLSDAYFAKGILHCAGKYASGDGPAVYLYRLSLDSGQNYTKRMADIKDEGVCHMDDLGYLFKTETLPFPEKNTPEYSYVKRFVKLWTNFAKYGNPTPNNSDFNIIWEPVKDEKTINYLDIDKQLTKQTIPKQEIFQIWEELYDCISKQTHA</sequence>
<comment type="similarity">
    <text evidence="1 6">Belongs to the type-B carboxylesterase/lipase family.</text>
</comment>
<dbReference type="SUPFAM" id="SSF53474">
    <property type="entry name" value="alpha/beta-Hydrolases"/>
    <property type="match status" value="1"/>
</dbReference>